<keyword evidence="2" id="KW-1185">Reference proteome</keyword>
<dbReference type="EMBL" id="VJVW01000009">
    <property type="protein sequence ID" value="MUP43898.1"/>
    <property type="molecule type" value="Genomic_DNA"/>
</dbReference>
<sequence length="99" mass="11275">MKKILILATAISLFSCNSNEKNSSQDLLDQKSNLELAKTTLDKIFDNTESYENHENIGAPYGSKLSSQLDSLKTTLSKEQLKEFNDYAQKRFDEEYSQS</sequence>
<protein>
    <submittedName>
        <fullName evidence="1">Uncharacterized protein</fullName>
    </submittedName>
</protein>
<gene>
    <name evidence="1" type="ORF">FLP08_15055</name>
</gene>
<evidence type="ECO:0000313" key="1">
    <source>
        <dbReference type="EMBL" id="MUP43898.1"/>
    </source>
</evidence>
<proteinExistence type="predicted"/>
<dbReference type="AlphaFoldDB" id="A0A7K1LSZ0"/>
<name>A0A7K1LSZ0_9FLAO</name>
<reference evidence="1 2" key="1">
    <citation type="submission" date="2019-07" db="EMBL/GenBank/DDBJ databases">
        <title>Gramella aestuarii sp. nov., isolated from a tidal flat, and emended description of Gramella echinicola.</title>
        <authorList>
            <person name="Liu L."/>
        </authorList>
    </citation>
    <scope>NUCLEOTIDE SEQUENCE [LARGE SCALE GENOMIC DNA]</scope>
    <source>
        <strain evidence="1 2">BS12</strain>
    </source>
</reference>
<accession>A0A7K1LSZ0</accession>
<dbReference type="PROSITE" id="PS51257">
    <property type="entry name" value="PROKAR_LIPOPROTEIN"/>
    <property type="match status" value="1"/>
</dbReference>
<dbReference type="Proteomes" id="UP000460416">
    <property type="component" value="Unassembled WGS sequence"/>
</dbReference>
<comment type="caution">
    <text evidence="1">The sequence shown here is derived from an EMBL/GenBank/DDBJ whole genome shotgun (WGS) entry which is preliminary data.</text>
</comment>
<evidence type="ECO:0000313" key="2">
    <source>
        <dbReference type="Proteomes" id="UP000460416"/>
    </source>
</evidence>
<dbReference type="RefSeq" id="WP_156277976.1">
    <property type="nucleotide sequence ID" value="NZ_BAABGI010000007.1"/>
</dbReference>
<organism evidence="1 2">
    <name type="scientific">Christiangramia aestuarii</name>
    <dbReference type="NCBI Taxonomy" id="1028746"/>
    <lineage>
        <taxon>Bacteria</taxon>
        <taxon>Pseudomonadati</taxon>
        <taxon>Bacteroidota</taxon>
        <taxon>Flavobacteriia</taxon>
        <taxon>Flavobacteriales</taxon>
        <taxon>Flavobacteriaceae</taxon>
        <taxon>Christiangramia</taxon>
    </lineage>
</organism>
<dbReference type="OrthoDB" id="353549at2"/>